<organism evidence="3 4">
    <name type="scientific">Bordetella holmesii CDC-H585-BH</name>
    <dbReference type="NCBI Taxonomy" id="1331206"/>
    <lineage>
        <taxon>Bacteria</taxon>
        <taxon>Pseudomonadati</taxon>
        <taxon>Pseudomonadota</taxon>
        <taxon>Betaproteobacteria</taxon>
        <taxon>Burkholderiales</taxon>
        <taxon>Alcaligenaceae</taxon>
        <taxon>Bordetella</taxon>
    </lineage>
</organism>
<dbReference type="Pfam" id="PF12836">
    <property type="entry name" value="HHH_3"/>
    <property type="match status" value="1"/>
</dbReference>
<dbReference type="SUPFAM" id="SSF47781">
    <property type="entry name" value="RuvA domain 2-like"/>
    <property type="match status" value="1"/>
</dbReference>
<dbReference type="PANTHER" id="PTHR21180:SF32">
    <property type="entry name" value="ENDONUCLEASE_EXONUCLEASE_PHOSPHATASE FAMILY DOMAIN-CONTAINING PROTEIN 1"/>
    <property type="match status" value="1"/>
</dbReference>
<dbReference type="InterPro" id="IPR010994">
    <property type="entry name" value="RuvA_2-like"/>
</dbReference>
<dbReference type="PANTHER" id="PTHR21180">
    <property type="entry name" value="ENDONUCLEASE/EXONUCLEASE/PHOSPHATASE FAMILY DOMAIN-CONTAINING PROTEIN 1"/>
    <property type="match status" value="1"/>
</dbReference>
<keyword evidence="2" id="KW-0732">Signal</keyword>
<dbReference type="Gene3D" id="1.10.150.280">
    <property type="entry name" value="AF1531-like domain"/>
    <property type="match status" value="1"/>
</dbReference>
<proteinExistence type="predicted"/>
<name>A0A158MA37_9BORD</name>
<feature type="chain" id="PRO_5007628744" evidence="2">
    <location>
        <begin position="37"/>
        <end position="125"/>
    </location>
</feature>
<dbReference type="PATRIC" id="fig|1331206.3.peg.489"/>
<evidence type="ECO:0000256" key="1">
    <source>
        <dbReference type="SAM" id="MobiDB-lite"/>
    </source>
</evidence>
<evidence type="ECO:0000256" key="2">
    <source>
        <dbReference type="SAM" id="SignalP"/>
    </source>
</evidence>
<dbReference type="InterPro" id="IPR051675">
    <property type="entry name" value="Endo/Exo/Phosphatase_dom_1"/>
</dbReference>
<gene>
    <name evidence="3" type="ORF">L497_0319</name>
</gene>
<feature type="compositionally biased region" description="Low complexity" evidence="1">
    <location>
        <begin position="107"/>
        <end position="125"/>
    </location>
</feature>
<feature type="signal peptide" evidence="2">
    <location>
        <begin position="1"/>
        <end position="36"/>
    </location>
</feature>
<evidence type="ECO:0000313" key="4">
    <source>
        <dbReference type="Proteomes" id="UP000026682"/>
    </source>
</evidence>
<comment type="caution">
    <text evidence="3">The sequence shown here is derived from an EMBL/GenBank/DDBJ whole genome shotgun (WGS) entry which is preliminary data.</text>
</comment>
<dbReference type="EMBL" id="JFZZ01000018">
    <property type="protein sequence ID" value="KAK98273.1"/>
    <property type="molecule type" value="Genomic_DNA"/>
</dbReference>
<reference evidence="3 4" key="1">
    <citation type="submission" date="2014-03" db="EMBL/GenBank/DDBJ databases">
        <title>Genome sequence of Bordetella holmseii.</title>
        <authorList>
            <person name="Harvill E."/>
            <person name="Goodfield L.L."/>
            <person name="Ivanov Y."/>
            <person name="Meyer J.A."/>
            <person name="Newth C."/>
            <person name="Cassiday P."/>
            <person name="Tondella M.L."/>
            <person name="Liao P."/>
            <person name="Zimmerman J."/>
            <person name="Meert K."/>
            <person name="Wessel D."/>
            <person name="Berger J."/>
            <person name="Dean J.M."/>
            <person name="Holubkov R."/>
            <person name="Burr J."/>
            <person name="Liu T."/>
            <person name="Brinkac L.M."/>
            <person name="Sanka R."/>
            <person name="Kim M."/>
            <person name="Losada L."/>
        </authorList>
    </citation>
    <scope>NUCLEOTIDE SEQUENCE [LARGE SCALE GENOMIC DNA]</scope>
    <source>
        <strain evidence="3 4">CDC-H585-BH</strain>
    </source>
</reference>
<dbReference type="STRING" id="35814.BBB42_04990"/>
<accession>A0A158MA37</accession>
<feature type="region of interest" description="Disordered" evidence="1">
    <location>
        <begin position="96"/>
        <end position="125"/>
    </location>
</feature>
<dbReference type="Proteomes" id="UP000026682">
    <property type="component" value="Unassembled WGS sequence"/>
</dbReference>
<protein>
    <submittedName>
        <fullName evidence="3">Helix-hairpin-helix domain protein</fullName>
    </submittedName>
</protein>
<sequence length="125" mass="12928">MAVFFQESFMRFRSLCLPGRLVAAALLLGPAAPASALDLNSATAAQLRELKGLGPRSAELIVHERDRAGPYRSLEDLSDRVRGIGARKAASLAEAGLTVGKPSAGQPAGAKPATSAKAPAPARRP</sequence>
<dbReference type="AlphaFoldDB" id="A0A158MA37"/>
<evidence type="ECO:0000313" key="3">
    <source>
        <dbReference type="EMBL" id="KAK98273.1"/>
    </source>
</evidence>